<reference evidence="3 4" key="1">
    <citation type="journal article" date="2020" name="Nature">
        <title>Bacterial chemolithoautotrophy via manganese oxidation.</title>
        <authorList>
            <person name="Yu H."/>
            <person name="Leadbetter J.R."/>
        </authorList>
    </citation>
    <scope>NUCLEOTIDE SEQUENCE [LARGE SCALE GENOMIC DNA]</scope>
    <source>
        <strain evidence="3 4">Mn-1</strain>
    </source>
</reference>
<comment type="caution">
    <text evidence="3">The sequence shown here is derived from an EMBL/GenBank/DDBJ whole genome shotgun (WGS) entry which is preliminary data.</text>
</comment>
<dbReference type="Proteomes" id="UP000534783">
    <property type="component" value="Unassembled WGS sequence"/>
</dbReference>
<dbReference type="Pfam" id="PF00174">
    <property type="entry name" value="Oxidored_molyb"/>
    <property type="match status" value="1"/>
</dbReference>
<dbReference type="GO" id="GO:0043546">
    <property type="term" value="F:molybdopterin cofactor binding"/>
    <property type="evidence" value="ECO:0007669"/>
    <property type="project" value="TreeGrafter"/>
</dbReference>
<dbReference type="InterPro" id="IPR014756">
    <property type="entry name" value="Ig_E-set"/>
</dbReference>
<protein>
    <submittedName>
        <fullName evidence="3">Sulfite oxidase</fullName>
    </submittedName>
</protein>
<evidence type="ECO:0000259" key="2">
    <source>
        <dbReference type="Pfam" id="PF03404"/>
    </source>
</evidence>
<dbReference type="RefSeq" id="WP_168061918.1">
    <property type="nucleotide sequence ID" value="NZ_VTOW01000003.1"/>
</dbReference>
<sequence length="331" mass="37281">MNLIDRRNFLRYASLGIFAALFTRKVEASTFLMKRFLALPPKETPFITPNEHFYIVNFGKQPQVDAADWTLRITGKVQRPLELTYQEILARPAVEKMVTLECIDNEVAGELISNAVWKGVTLKSLIEEAKPLQGVEDVAMYGADAYSDGITLDRALNYDVFLAYQMNGVTLPKEHGYPLRAVVPGLYGIKNVKWLTKIDLVDHDYKGYWQQKGWTDTATIKVKSRIDAPGPYNTINPGYIFRGIAFTGGYGIRSVEISLDGGKSWVPATIEPPPSPYSWVFWKYEWKDAKPGTYQILSRATDKLSRTQTAFISRAFPDGTSGLQSIVTFVE</sequence>
<dbReference type="Gene3D" id="2.60.40.650">
    <property type="match status" value="1"/>
</dbReference>
<dbReference type="SUPFAM" id="SSF56524">
    <property type="entry name" value="Oxidoreductase molybdopterin-binding domain"/>
    <property type="match status" value="1"/>
</dbReference>
<dbReference type="Gene3D" id="3.90.420.10">
    <property type="entry name" value="Oxidoreductase, molybdopterin-binding domain"/>
    <property type="match status" value="1"/>
</dbReference>
<dbReference type="EMBL" id="VTOW01000003">
    <property type="protein sequence ID" value="NKE72361.1"/>
    <property type="molecule type" value="Genomic_DNA"/>
</dbReference>
<dbReference type="PANTHER" id="PTHR19372">
    <property type="entry name" value="SULFITE REDUCTASE"/>
    <property type="match status" value="1"/>
</dbReference>
<dbReference type="SUPFAM" id="SSF81296">
    <property type="entry name" value="E set domains"/>
    <property type="match status" value="1"/>
</dbReference>
<proteinExistence type="predicted"/>
<organism evidence="3 4">
    <name type="scientific">Candidatus Manganitrophus noduliformans</name>
    <dbReference type="NCBI Taxonomy" id="2606439"/>
    <lineage>
        <taxon>Bacteria</taxon>
        <taxon>Pseudomonadati</taxon>
        <taxon>Nitrospirota</taxon>
        <taxon>Nitrospiria</taxon>
        <taxon>Candidatus Troglogloeales</taxon>
        <taxon>Candidatus Manganitrophaceae</taxon>
        <taxon>Candidatus Manganitrophus</taxon>
    </lineage>
</organism>
<dbReference type="PANTHER" id="PTHR19372:SF7">
    <property type="entry name" value="SULFITE OXIDASE, MITOCHONDRIAL"/>
    <property type="match status" value="1"/>
</dbReference>
<dbReference type="InterPro" id="IPR005066">
    <property type="entry name" value="MoCF_OxRdtse_dimer"/>
</dbReference>
<dbReference type="Pfam" id="PF03404">
    <property type="entry name" value="Mo-co_dimer"/>
    <property type="match status" value="1"/>
</dbReference>
<feature type="domain" description="Moybdenum cofactor oxidoreductase dimerisation" evidence="2">
    <location>
        <begin position="220"/>
        <end position="310"/>
    </location>
</feature>
<dbReference type="CDD" id="cd02110">
    <property type="entry name" value="SO_family_Moco_dimer"/>
    <property type="match status" value="1"/>
</dbReference>
<evidence type="ECO:0000313" key="3">
    <source>
        <dbReference type="EMBL" id="NKE72361.1"/>
    </source>
</evidence>
<evidence type="ECO:0000313" key="4">
    <source>
        <dbReference type="Proteomes" id="UP000534783"/>
    </source>
</evidence>
<evidence type="ECO:0000259" key="1">
    <source>
        <dbReference type="Pfam" id="PF00174"/>
    </source>
</evidence>
<dbReference type="AlphaFoldDB" id="A0A7X6DS31"/>
<keyword evidence="4" id="KW-1185">Reference proteome</keyword>
<gene>
    <name evidence="3" type="ORF">MNODULE_16545</name>
</gene>
<dbReference type="GO" id="GO:0008482">
    <property type="term" value="F:sulfite oxidase activity"/>
    <property type="evidence" value="ECO:0007669"/>
    <property type="project" value="TreeGrafter"/>
</dbReference>
<dbReference type="InterPro" id="IPR036374">
    <property type="entry name" value="OxRdtase_Mopterin-bd_sf"/>
</dbReference>
<dbReference type="GO" id="GO:0020037">
    <property type="term" value="F:heme binding"/>
    <property type="evidence" value="ECO:0007669"/>
    <property type="project" value="TreeGrafter"/>
</dbReference>
<name>A0A7X6DS31_9BACT</name>
<dbReference type="GO" id="GO:0030151">
    <property type="term" value="F:molybdenum ion binding"/>
    <property type="evidence" value="ECO:0007669"/>
    <property type="project" value="InterPro"/>
</dbReference>
<dbReference type="GO" id="GO:0006790">
    <property type="term" value="P:sulfur compound metabolic process"/>
    <property type="evidence" value="ECO:0007669"/>
    <property type="project" value="TreeGrafter"/>
</dbReference>
<feature type="domain" description="Oxidoreductase molybdopterin-binding" evidence="1">
    <location>
        <begin position="60"/>
        <end position="209"/>
    </location>
</feature>
<accession>A0A7X6DS31</accession>
<dbReference type="InterPro" id="IPR000572">
    <property type="entry name" value="OxRdtase_Mopterin-bd_dom"/>
</dbReference>